<feature type="chain" id="PRO_5045427616" description="ASST-domain-containing protein" evidence="1">
    <location>
        <begin position="18"/>
        <end position="570"/>
    </location>
</feature>
<evidence type="ECO:0000256" key="1">
    <source>
        <dbReference type="SAM" id="SignalP"/>
    </source>
</evidence>
<organism evidence="2 3">
    <name type="scientific">Kwoniella shivajii</name>
    <dbReference type="NCBI Taxonomy" id="564305"/>
    <lineage>
        <taxon>Eukaryota</taxon>
        <taxon>Fungi</taxon>
        <taxon>Dikarya</taxon>
        <taxon>Basidiomycota</taxon>
        <taxon>Agaricomycotina</taxon>
        <taxon>Tremellomycetes</taxon>
        <taxon>Tremellales</taxon>
        <taxon>Cryptococcaceae</taxon>
        <taxon>Kwoniella</taxon>
    </lineage>
</organism>
<dbReference type="RefSeq" id="XP_062791570.1">
    <property type="nucleotide sequence ID" value="XM_062935519.1"/>
</dbReference>
<keyword evidence="1" id="KW-0732">Signal</keyword>
<accession>A0ABZ1D097</accession>
<protein>
    <recommendedName>
        <fullName evidence="4">ASST-domain-containing protein</fullName>
    </recommendedName>
</protein>
<sequence>MISPLVALCAIIPLAQATYYNNSAEYSSGALGASPVQSYQSVNYTAVEFNINVYPTSESSEGYLFLAPRGTDVTTPAPLIMTNDGELVWDGTEFGFDQSMAFTTGTYQGNPVITLWDGQFNAAGYGIGYGIILDQSYKVIGNVSTTISGSGIDLHEFYLTDNDTALATVYINEEYDLTSYNVTTTDGSQGWILGGAFQEIEVATGEALFTWKSLDHVNPNLCYASPGSTGTAQSNPWDYFHINAIEKDDQGNYLISSRHCHALYYISKDDGSILWSIGGMNSTFTMGDQTSFEWQHDARWQSNFSQISVFDNAATSWESDETTARGLLLNIDESSKNVTLAQAYIPWNETVSRSQGSMQLQPNGNWLLGWGQTPFFSEYTSDGTLISSTQFGVGNVQGYRVLRSNWTGYPTTSPKFTIISNSSTTQYDLYVSWNGATEVSQWEFLGMNQTSSSSSTSLGNITKSTFESTFSINQGDAPYQWVQARATSSNGSVLGYSDFLAINGSGSTSASDEEKSQVTIGTATATFTSSASTASNTATSSSTSTSGEETRYAAGTGAVICGILASLMLL</sequence>
<proteinExistence type="predicted"/>
<dbReference type="PANTHER" id="PTHR35340:SF5">
    <property type="entry name" value="ASST-DOMAIN-CONTAINING PROTEIN"/>
    <property type="match status" value="1"/>
</dbReference>
<reference evidence="2 3" key="1">
    <citation type="submission" date="2024-01" db="EMBL/GenBank/DDBJ databases">
        <title>Comparative genomics of Cryptococcus and Kwoniella reveals pathogenesis evolution and contrasting modes of karyotype evolution via chromosome fusion or intercentromeric recombination.</title>
        <authorList>
            <person name="Coelho M.A."/>
            <person name="David-Palma M."/>
            <person name="Shea T."/>
            <person name="Bowers K."/>
            <person name="McGinley-Smith S."/>
            <person name="Mohammad A.W."/>
            <person name="Gnirke A."/>
            <person name="Yurkov A.M."/>
            <person name="Nowrousian M."/>
            <person name="Sun S."/>
            <person name="Cuomo C.A."/>
            <person name="Heitman J."/>
        </authorList>
    </citation>
    <scope>NUCLEOTIDE SEQUENCE [LARGE SCALE GENOMIC DNA]</scope>
    <source>
        <strain evidence="2">CBS 11374</strain>
    </source>
</reference>
<dbReference type="Pfam" id="PF14269">
    <property type="entry name" value="Arylsulfotran_2"/>
    <property type="match status" value="1"/>
</dbReference>
<dbReference type="Proteomes" id="UP001329825">
    <property type="component" value="Chromosome 5"/>
</dbReference>
<feature type="signal peptide" evidence="1">
    <location>
        <begin position="1"/>
        <end position="17"/>
    </location>
</feature>
<name>A0ABZ1D097_9TREE</name>
<evidence type="ECO:0008006" key="4">
    <source>
        <dbReference type="Google" id="ProtNLM"/>
    </source>
</evidence>
<evidence type="ECO:0000313" key="2">
    <source>
        <dbReference type="EMBL" id="WRT66830.1"/>
    </source>
</evidence>
<gene>
    <name evidence="2" type="ORF">IL334_003793</name>
</gene>
<evidence type="ECO:0000313" key="3">
    <source>
        <dbReference type="Proteomes" id="UP001329825"/>
    </source>
</evidence>
<dbReference type="InterPro" id="IPR053143">
    <property type="entry name" value="Arylsulfate_ST"/>
</dbReference>
<keyword evidence="3" id="KW-1185">Reference proteome</keyword>
<dbReference type="EMBL" id="CP141885">
    <property type="protein sequence ID" value="WRT66830.1"/>
    <property type="molecule type" value="Genomic_DNA"/>
</dbReference>
<dbReference type="PANTHER" id="PTHR35340">
    <property type="entry name" value="PQQ ENZYME REPEAT PROTEIN-RELATED"/>
    <property type="match status" value="1"/>
</dbReference>
<dbReference type="InterPro" id="IPR039535">
    <property type="entry name" value="ASST-like"/>
</dbReference>
<dbReference type="GeneID" id="87955924"/>